<evidence type="ECO:0000259" key="2">
    <source>
        <dbReference type="Pfam" id="PF03478"/>
    </source>
</evidence>
<evidence type="ECO:0000313" key="3">
    <source>
        <dbReference type="EMBL" id="CAH1425369.1"/>
    </source>
</evidence>
<protein>
    <recommendedName>
        <fullName evidence="5">F-box domain-containing protein</fullName>
    </recommendedName>
</protein>
<feature type="domain" description="KIB1-4 beta-propeller" evidence="2">
    <location>
        <begin position="56"/>
        <end position="177"/>
    </location>
</feature>
<feature type="domain" description="F-box" evidence="1">
    <location>
        <begin position="2"/>
        <end position="28"/>
    </location>
</feature>
<dbReference type="PANTHER" id="PTHR45463">
    <property type="entry name" value="OS09G0392200 PROTEIN"/>
    <property type="match status" value="1"/>
</dbReference>
<proteinExistence type="predicted"/>
<dbReference type="InterPro" id="IPR005174">
    <property type="entry name" value="KIB1-4_b-propeller"/>
</dbReference>
<name>A0AAU9MGT0_9ASTR</name>
<accession>A0AAU9MGT0</accession>
<reference evidence="3 4" key="1">
    <citation type="submission" date="2022-01" db="EMBL/GenBank/DDBJ databases">
        <authorList>
            <person name="Xiong W."/>
            <person name="Schranz E."/>
        </authorList>
    </citation>
    <scope>NUCLEOTIDE SEQUENCE [LARGE SCALE GENOMIC DNA]</scope>
</reference>
<sequence length="191" mass="22293">MRLRVVEFLSFSRVCKSWRSLALSNRKRFMASKPPMAMLLDKNTCYLQDFEGREFKTILPLSGDRTCIRVTCGYLIFMGEKTRDFWLVNLITRHELYFPDVPIDVVRPEESRHVRAILVFSPSINGWVFVMLVRFKYKIWFSIAGKRAWNHLFSTLPLIDLHPFKGKIYILSMEDSVIGGTCMGNETRPCA</sequence>
<keyword evidence="4" id="KW-1185">Reference proteome</keyword>
<dbReference type="AlphaFoldDB" id="A0AAU9MGT0"/>
<dbReference type="PANTHER" id="PTHR45463:SF8">
    <property type="entry name" value="OS09G0392200 PROTEIN"/>
    <property type="match status" value="1"/>
</dbReference>
<evidence type="ECO:0000259" key="1">
    <source>
        <dbReference type="Pfam" id="PF00646"/>
    </source>
</evidence>
<evidence type="ECO:0000313" key="4">
    <source>
        <dbReference type="Proteomes" id="UP001157418"/>
    </source>
</evidence>
<gene>
    <name evidence="3" type="ORF">LVIROSA_LOCUS12516</name>
</gene>
<comment type="caution">
    <text evidence="3">The sequence shown here is derived from an EMBL/GenBank/DDBJ whole genome shotgun (WGS) entry which is preliminary data.</text>
</comment>
<organism evidence="3 4">
    <name type="scientific">Lactuca virosa</name>
    <dbReference type="NCBI Taxonomy" id="75947"/>
    <lineage>
        <taxon>Eukaryota</taxon>
        <taxon>Viridiplantae</taxon>
        <taxon>Streptophyta</taxon>
        <taxon>Embryophyta</taxon>
        <taxon>Tracheophyta</taxon>
        <taxon>Spermatophyta</taxon>
        <taxon>Magnoliopsida</taxon>
        <taxon>eudicotyledons</taxon>
        <taxon>Gunneridae</taxon>
        <taxon>Pentapetalae</taxon>
        <taxon>asterids</taxon>
        <taxon>campanulids</taxon>
        <taxon>Asterales</taxon>
        <taxon>Asteraceae</taxon>
        <taxon>Cichorioideae</taxon>
        <taxon>Cichorieae</taxon>
        <taxon>Lactucinae</taxon>
        <taxon>Lactuca</taxon>
    </lineage>
</organism>
<evidence type="ECO:0008006" key="5">
    <source>
        <dbReference type="Google" id="ProtNLM"/>
    </source>
</evidence>
<dbReference type="InterPro" id="IPR001810">
    <property type="entry name" value="F-box_dom"/>
</dbReference>
<dbReference type="Pfam" id="PF00646">
    <property type="entry name" value="F-box"/>
    <property type="match status" value="1"/>
</dbReference>
<dbReference type="EMBL" id="CAKMRJ010002223">
    <property type="protein sequence ID" value="CAH1425369.1"/>
    <property type="molecule type" value="Genomic_DNA"/>
</dbReference>
<dbReference type="Pfam" id="PF03478">
    <property type="entry name" value="Beta-prop_KIB1-4"/>
    <property type="match status" value="1"/>
</dbReference>
<dbReference type="Proteomes" id="UP001157418">
    <property type="component" value="Unassembled WGS sequence"/>
</dbReference>